<evidence type="ECO:0000313" key="5">
    <source>
        <dbReference type="Proteomes" id="UP000254293"/>
    </source>
</evidence>
<protein>
    <submittedName>
        <fullName evidence="4">Ankyrin repeats (3 copies)</fullName>
    </submittedName>
</protein>
<accession>A0A377QYV2</accession>
<dbReference type="PROSITE" id="PS50297">
    <property type="entry name" value="ANK_REP_REGION"/>
    <property type="match status" value="1"/>
</dbReference>
<dbReference type="PANTHER" id="PTHR24188">
    <property type="entry name" value="ANKYRIN REPEAT PROTEIN"/>
    <property type="match status" value="1"/>
</dbReference>
<evidence type="ECO:0000256" key="1">
    <source>
        <dbReference type="ARBA" id="ARBA00022737"/>
    </source>
</evidence>
<name>A0A377QYV2_9NEIS</name>
<keyword evidence="5" id="KW-1185">Reference proteome</keyword>
<dbReference type="EMBL" id="UGJJ01000001">
    <property type="protein sequence ID" value="STR00049.1"/>
    <property type="molecule type" value="Genomic_DNA"/>
</dbReference>
<dbReference type="InterPro" id="IPR002110">
    <property type="entry name" value="Ankyrin_rpt"/>
</dbReference>
<keyword evidence="1" id="KW-0677">Repeat</keyword>
<keyword evidence="2 3" id="KW-0040">ANK repeat</keyword>
<evidence type="ECO:0000256" key="2">
    <source>
        <dbReference type="ARBA" id="ARBA00023043"/>
    </source>
</evidence>
<dbReference type="SMART" id="SM00248">
    <property type="entry name" value="ANK"/>
    <property type="match status" value="3"/>
</dbReference>
<dbReference type="Proteomes" id="UP000254293">
    <property type="component" value="Unassembled WGS sequence"/>
</dbReference>
<sequence length="352" mass="40203">MAGKRKTLPENIYEIIENKDFDIFKKTFEKCDINAYERDFIKKPVICFYSIPAEWIRWLIENGANIEAQDYYGRTALWYHASVNNVEKVRVLLELGADIHAADQYQDTALHAANGKYEVTAFLIEKGADIFAKNGRNQTPLLYMLERCQSIDIANVAKSAELLLKSGAKISKSAKEQVVRIGENFEFHRQNFNPEFFPETESGLQQLYSLFKVEPVAKRNMHDGISPITVPDGDFDQQFAYLWDFLVPSVGHAKSIQGEVIRITGKIRDEILRNGGGNWDKDFKKMLSAILDYFTQGNSLSNTEINKAQELKTLLYEGDDDGQDSLELAKLAILWVTQNPDVIPLEKVNYKR</sequence>
<dbReference type="SUPFAM" id="SSF48403">
    <property type="entry name" value="Ankyrin repeat"/>
    <property type="match status" value="1"/>
</dbReference>
<dbReference type="PROSITE" id="PS50088">
    <property type="entry name" value="ANK_REPEAT"/>
    <property type="match status" value="1"/>
</dbReference>
<dbReference type="Gene3D" id="1.25.40.20">
    <property type="entry name" value="Ankyrin repeat-containing domain"/>
    <property type="match status" value="1"/>
</dbReference>
<proteinExistence type="predicted"/>
<feature type="repeat" description="ANK" evidence="3">
    <location>
        <begin position="72"/>
        <end position="104"/>
    </location>
</feature>
<organism evidence="4 5">
    <name type="scientific">Kingella potus</name>
    <dbReference type="NCBI Taxonomy" id="265175"/>
    <lineage>
        <taxon>Bacteria</taxon>
        <taxon>Pseudomonadati</taxon>
        <taxon>Pseudomonadota</taxon>
        <taxon>Betaproteobacteria</taxon>
        <taxon>Neisseriales</taxon>
        <taxon>Neisseriaceae</taxon>
        <taxon>Kingella</taxon>
    </lineage>
</organism>
<gene>
    <name evidence="4" type="ORF">NCTC13336_00239</name>
</gene>
<evidence type="ECO:0000256" key="3">
    <source>
        <dbReference type="PROSITE-ProRule" id="PRU00023"/>
    </source>
</evidence>
<dbReference type="AlphaFoldDB" id="A0A377QYV2"/>
<dbReference type="OrthoDB" id="8913080at2"/>
<dbReference type="InterPro" id="IPR036770">
    <property type="entry name" value="Ankyrin_rpt-contain_sf"/>
</dbReference>
<dbReference type="Pfam" id="PF12796">
    <property type="entry name" value="Ank_2"/>
    <property type="match status" value="1"/>
</dbReference>
<evidence type="ECO:0000313" key="4">
    <source>
        <dbReference type="EMBL" id="STR00049.1"/>
    </source>
</evidence>
<dbReference type="RefSeq" id="WP_115307383.1">
    <property type="nucleotide sequence ID" value="NZ_UGJJ01000001.1"/>
</dbReference>
<reference evidence="4 5" key="1">
    <citation type="submission" date="2018-06" db="EMBL/GenBank/DDBJ databases">
        <authorList>
            <consortium name="Pathogen Informatics"/>
            <person name="Doyle S."/>
        </authorList>
    </citation>
    <scope>NUCLEOTIDE SEQUENCE [LARGE SCALE GENOMIC DNA]</scope>
    <source>
        <strain evidence="4 5">NCTC13336</strain>
    </source>
</reference>
<dbReference type="PANTHER" id="PTHR24188:SF29">
    <property type="entry name" value="GH09064P"/>
    <property type="match status" value="1"/>
</dbReference>